<dbReference type="AlphaFoldDB" id="A0A917PB56"/>
<dbReference type="Proteomes" id="UP000657574">
    <property type="component" value="Unassembled WGS sequence"/>
</dbReference>
<feature type="signal peptide" evidence="2">
    <location>
        <begin position="1"/>
        <end position="25"/>
    </location>
</feature>
<feature type="compositionally biased region" description="Basic and acidic residues" evidence="1">
    <location>
        <begin position="69"/>
        <end position="87"/>
    </location>
</feature>
<dbReference type="EMBL" id="BMQA01000112">
    <property type="protein sequence ID" value="GGJ69322.1"/>
    <property type="molecule type" value="Genomic_DNA"/>
</dbReference>
<sequence>MLMSMKKLNFVAVVLTATAMFGLTACGDDSSPKKAAPSQGDADYDRMQKFIKCMAEQGVDVPEPAPDEGGDKDSNIEKPDGGSKAKAEAARAACAKYAPSDDINEDITEADKDLALKKAECLRGKGINAKDPKPGTLDVTVEGTVDKDKLVKAFSACNKQIGTDEG</sequence>
<feature type="region of interest" description="Disordered" evidence="1">
    <location>
        <begin position="55"/>
        <end position="87"/>
    </location>
</feature>
<evidence type="ECO:0000256" key="1">
    <source>
        <dbReference type="SAM" id="MobiDB-lite"/>
    </source>
</evidence>
<reference evidence="3" key="2">
    <citation type="submission" date="2020-09" db="EMBL/GenBank/DDBJ databases">
        <authorList>
            <person name="Sun Q."/>
            <person name="Ohkuma M."/>
        </authorList>
    </citation>
    <scope>NUCLEOTIDE SEQUENCE</scope>
    <source>
        <strain evidence="3">JCM 3086</strain>
    </source>
</reference>
<organism evidence="3 4">
    <name type="scientific">Streptomyces brasiliensis</name>
    <dbReference type="NCBI Taxonomy" id="1954"/>
    <lineage>
        <taxon>Bacteria</taxon>
        <taxon>Bacillati</taxon>
        <taxon>Actinomycetota</taxon>
        <taxon>Actinomycetes</taxon>
        <taxon>Kitasatosporales</taxon>
        <taxon>Streptomycetaceae</taxon>
        <taxon>Streptomyces</taxon>
    </lineage>
</organism>
<protein>
    <recommendedName>
        <fullName evidence="5">Lipoprotein</fullName>
    </recommendedName>
</protein>
<evidence type="ECO:0000313" key="4">
    <source>
        <dbReference type="Proteomes" id="UP000657574"/>
    </source>
</evidence>
<comment type="caution">
    <text evidence="3">The sequence shown here is derived from an EMBL/GenBank/DDBJ whole genome shotgun (WGS) entry which is preliminary data.</text>
</comment>
<name>A0A917PB56_9ACTN</name>
<keyword evidence="4" id="KW-1185">Reference proteome</keyword>
<dbReference type="PROSITE" id="PS51257">
    <property type="entry name" value="PROKAR_LIPOPROTEIN"/>
    <property type="match status" value="1"/>
</dbReference>
<evidence type="ECO:0000256" key="2">
    <source>
        <dbReference type="SAM" id="SignalP"/>
    </source>
</evidence>
<feature type="chain" id="PRO_5038801980" description="Lipoprotein" evidence="2">
    <location>
        <begin position="26"/>
        <end position="166"/>
    </location>
</feature>
<reference evidence="3" key="1">
    <citation type="journal article" date="2014" name="Int. J. Syst. Evol. Microbiol.">
        <title>Complete genome sequence of Corynebacterium casei LMG S-19264T (=DSM 44701T), isolated from a smear-ripened cheese.</title>
        <authorList>
            <consortium name="US DOE Joint Genome Institute (JGI-PGF)"/>
            <person name="Walter F."/>
            <person name="Albersmeier A."/>
            <person name="Kalinowski J."/>
            <person name="Ruckert C."/>
        </authorList>
    </citation>
    <scope>NUCLEOTIDE SEQUENCE</scope>
    <source>
        <strain evidence="3">JCM 3086</strain>
    </source>
</reference>
<proteinExistence type="predicted"/>
<accession>A0A917PB56</accession>
<keyword evidence="2" id="KW-0732">Signal</keyword>
<evidence type="ECO:0000313" key="3">
    <source>
        <dbReference type="EMBL" id="GGJ69322.1"/>
    </source>
</evidence>
<gene>
    <name evidence="3" type="ORF">GCM10010121_095070</name>
</gene>
<evidence type="ECO:0008006" key="5">
    <source>
        <dbReference type="Google" id="ProtNLM"/>
    </source>
</evidence>